<protein>
    <submittedName>
        <fullName evidence="2">Uncharacterized protein</fullName>
    </submittedName>
</protein>
<feature type="non-terminal residue" evidence="2">
    <location>
        <position position="181"/>
    </location>
</feature>
<dbReference type="AlphaFoldDB" id="K1SSC5"/>
<feature type="region of interest" description="Disordered" evidence="1">
    <location>
        <begin position="1"/>
        <end position="92"/>
    </location>
</feature>
<accession>K1SSC5</accession>
<dbReference type="PANTHER" id="PTHR43694">
    <property type="entry name" value="RIBONUCLEASE J"/>
    <property type="match status" value="1"/>
</dbReference>
<dbReference type="InterPro" id="IPR036866">
    <property type="entry name" value="RibonucZ/Hydroxyglut_hydro"/>
</dbReference>
<proteinExistence type="predicted"/>
<gene>
    <name evidence="2" type="ORF">LEA_18047</name>
</gene>
<evidence type="ECO:0000313" key="2">
    <source>
        <dbReference type="EMBL" id="EKC50131.1"/>
    </source>
</evidence>
<feature type="compositionally biased region" description="Polar residues" evidence="1">
    <location>
        <begin position="40"/>
        <end position="55"/>
    </location>
</feature>
<feature type="compositionally biased region" description="Polar residues" evidence="1">
    <location>
        <begin position="83"/>
        <end position="92"/>
    </location>
</feature>
<organism evidence="2">
    <name type="scientific">human gut metagenome</name>
    <dbReference type="NCBI Taxonomy" id="408170"/>
    <lineage>
        <taxon>unclassified sequences</taxon>
        <taxon>metagenomes</taxon>
        <taxon>organismal metagenomes</taxon>
    </lineage>
</organism>
<dbReference type="Gene3D" id="3.60.15.10">
    <property type="entry name" value="Ribonuclease Z/Hydroxyacylglutathione hydrolase-like"/>
    <property type="match status" value="1"/>
</dbReference>
<evidence type="ECO:0000256" key="1">
    <source>
        <dbReference type="SAM" id="MobiDB-lite"/>
    </source>
</evidence>
<dbReference type="EMBL" id="AJWY01012371">
    <property type="protein sequence ID" value="EKC50131.1"/>
    <property type="molecule type" value="Genomic_DNA"/>
</dbReference>
<sequence length="181" mass="20792">MTDENLNKDGNVGTENNVSDTGVKRREGRRRNYNRREGTSRNSTRRPTTETAENTKGSRRPRRSRENRNENASAESNEMLEKNITSQENENTKLVKTRRHEGGLVKVENRAIAKRPERAIAKRSERSITKREDFRFKKPSIKIIPLGGIEEIGKNITVFEYEDDIIVVDCGLEFPTDDMLG</sequence>
<dbReference type="PANTHER" id="PTHR43694:SF1">
    <property type="entry name" value="RIBONUCLEASE J"/>
    <property type="match status" value="1"/>
</dbReference>
<dbReference type="SUPFAM" id="SSF56281">
    <property type="entry name" value="Metallo-hydrolase/oxidoreductase"/>
    <property type="match status" value="1"/>
</dbReference>
<name>K1SSC5_9ZZZZ</name>
<comment type="caution">
    <text evidence="2">The sequence shown here is derived from an EMBL/GenBank/DDBJ whole genome shotgun (WGS) entry which is preliminary data.</text>
</comment>
<reference evidence="2" key="1">
    <citation type="journal article" date="2013" name="Environ. Microbiol.">
        <title>Microbiota from the distal guts of lean and obese adolescents exhibit partial functional redundancy besides clear differences in community structure.</title>
        <authorList>
            <person name="Ferrer M."/>
            <person name="Ruiz A."/>
            <person name="Lanza F."/>
            <person name="Haange S.B."/>
            <person name="Oberbach A."/>
            <person name="Till H."/>
            <person name="Bargiela R."/>
            <person name="Campoy C."/>
            <person name="Segura M.T."/>
            <person name="Richter M."/>
            <person name="von Bergen M."/>
            <person name="Seifert J."/>
            <person name="Suarez A."/>
        </authorList>
    </citation>
    <scope>NUCLEOTIDE SEQUENCE</scope>
</reference>